<feature type="domain" description="Lhr-like DEAD/H associated" evidence="1">
    <location>
        <begin position="20"/>
        <end position="213"/>
    </location>
</feature>
<dbReference type="GO" id="GO:0016887">
    <property type="term" value="F:ATP hydrolysis activity"/>
    <property type="evidence" value="ECO:0007669"/>
    <property type="project" value="TreeGrafter"/>
</dbReference>
<dbReference type="GO" id="GO:0003677">
    <property type="term" value="F:DNA binding"/>
    <property type="evidence" value="ECO:0007669"/>
    <property type="project" value="TreeGrafter"/>
</dbReference>
<name>A0A0F8Y5V7_9ZZZZ</name>
<dbReference type="EMBL" id="LAZR01058876">
    <property type="protein sequence ID" value="KKK68985.1"/>
    <property type="molecule type" value="Genomic_DNA"/>
</dbReference>
<dbReference type="AlphaFoldDB" id="A0A0F8Y5V7"/>
<evidence type="ECO:0000313" key="3">
    <source>
        <dbReference type="EMBL" id="KKK68985.1"/>
    </source>
</evidence>
<dbReference type="InterPro" id="IPR013701">
    <property type="entry name" value="Lhr-like_DEAD/DEAH_assoc"/>
</dbReference>
<feature type="non-terminal residue" evidence="3">
    <location>
        <position position="1"/>
    </location>
</feature>
<dbReference type="PANTHER" id="PTHR47962:SF5">
    <property type="entry name" value="ATP-DEPENDENT HELICASE LHR-RELATED"/>
    <property type="match status" value="1"/>
</dbReference>
<reference evidence="3" key="1">
    <citation type="journal article" date="2015" name="Nature">
        <title>Complex archaea that bridge the gap between prokaryotes and eukaryotes.</title>
        <authorList>
            <person name="Spang A."/>
            <person name="Saw J.H."/>
            <person name="Jorgensen S.L."/>
            <person name="Zaremba-Niedzwiedzka K."/>
            <person name="Martijn J."/>
            <person name="Lind A.E."/>
            <person name="van Eijk R."/>
            <person name="Schleper C."/>
            <person name="Guy L."/>
            <person name="Ettema T.J."/>
        </authorList>
    </citation>
    <scope>NUCLEOTIDE SEQUENCE</scope>
</reference>
<comment type="caution">
    <text evidence="3">The sequence shown here is derived from an EMBL/GenBank/DDBJ whole genome shotgun (WGS) entry which is preliminary data.</text>
</comment>
<evidence type="ECO:0000259" key="1">
    <source>
        <dbReference type="Pfam" id="PF08494"/>
    </source>
</evidence>
<accession>A0A0F8Y5V7</accession>
<feature type="non-terminal residue" evidence="3">
    <location>
        <position position="377"/>
    </location>
</feature>
<proteinExistence type="predicted"/>
<feature type="domain" description="Large helicase-related protein winged-helix" evidence="2">
    <location>
        <begin position="255"/>
        <end position="340"/>
    </location>
</feature>
<evidence type="ECO:0000259" key="2">
    <source>
        <dbReference type="Pfam" id="PF23236"/>
    </source>
</evidence>
<protein>
    <submittedName>
        <fullName evidence="3">Uncharacterized protein</fullName>
    </submittedName>
</protein>
<dbReference type="PANTHER" id="PTHR47962">
    <property type="entry name" value="ATP-DEPENDENT HELICASE LHR-RELATED-RELATED"/>
    <property type="match status" value="1"/>
</dbReference>
<dbReference type="Pfam" id="PF08494">
    <property type="entry name" value="DEAD_assoc"/>
    <property type="match status" value="1"/>
</dbReference>
<dbReference type="Pfam" id="PF23236">
    <property type="entry name" value="WHD_2nd_Lhr"/>
    <property type="match status" value="1"/>
</dbReference>
<organism evidence="3">
    <name type="scientific">marine sediment metagenome</name>
    <dbReference type="NCBI Taxonomy" id="412755"/>
    <lineage>
        <taxon>unclassified sequences</taxon>
        <taxon>metagenomes</taxon>
        <taxon>ecological metagenomes</taxon>
    </lineage>
</organism>
<gene>
    <name evidence="3" type="ORF">LCGC14_2938570</name>
</gene>
<dbReference type="GO" id="GO:0005524">
    <property type="term" value="F:ATP binding"/>
    <property type="evidence" value="ECO:0007669"/>
    <property type="project" value="InterPro"/>
</dbReference>
<sequence>YAAAALIEYVREQRLTAGVVPDGHELLVETWQDELGRLNIIVHCPYGQRINRTWGVALSAAAKEAFRQRWSSTVSNDLILLTLSEKASAIRSHGDARSLLETVTAETLDGLITGAAEKSASQGAAFRDAAVCAFQVLRAWQGRRVAVWLQSYRAEQLHQAAGRTREYPITAEVVRGYLSESLDVPGTANLLRQMAEGQVRLTFRDVESPSPFAHSLLIGDRFGGGGQMGRDRRAHLLRLHRQVLQQVLSSDQMAQLLDVRAIEQLEQRSGHRSEVTRARSPEELAKAIRDLGDLPAEMSAVAEITDGDAAKMLQPLLADGRVVAIELPDDQADPIRLVAADLWRQYHDAFARGKGPRRLTVLRPRLADGQFAGFDPV</sequence>
<dbReference type="InterPro" id="IPR052511">
    <property type="entry name" value="ATP-dep_Helicase"/>
</dbReference>
<dbReference type="InterPro" id="IPR055369">
    <property type="entry name" value="WH2_Lhr"/>
</dbReference>